<comment type="caution">
    <text evidence="1">The sequence shown here is derived from an EMBL/GenBank/DDBJ whole genome shotgun (WGS) entry which is preliminary data.</text>
</comment>
<organism evidence="1 2">
    <name type="scientific">Mytilus galloprovincialis</name>
    <name type="common">Mediterranean mussel</name>
    <dbReference type="NCBI Taxonomy" id="29158"/>
    <lineage>
        <taxon>Eukaryota</taxon>
        <taxon>Metazoa</taxon>
        <taxon>Spiralia</taxon>
        <taxon>Lophotrochozoa</taxon>
        <taxon>Mollusca</taxon>
        <taxon>Bivalvia</taxon>
        <taxon>Autobranchia</taxon>
        <taxon>Pteriomorphia</taxon>
        <taxon>Mytilida</taxon>
        <taxon>Mytiloidea</taxon>
        <taxon>Mytilidae</taxon>
        <taxon>Mytilinae</taxon>
        <taxon>Mytilus</taxon>
    </lineage>
</organism>
<evidence type="ECO:0000313" key="2">
    <source>
        <dbReference type="Proteomes" id="UP000596742"/>
    </source>
</evidence>
<dbReference type="OrthoDB" id="6144440at2759"/>
<reference evidence="1" key="1">
    <citation type="submission" date="2018-11" db="EMBL/GenBank/DDBJ databases">
        <authorList>
            <person name="Alioto T."/>
            <person name="Alioto T."/>
        </authorList>
    </citation>
    <scope>NUCLEOTIDE SEQUENCE</scope>
</reference>
<protein>
    <submittedName>
        <fullName evidence="1">Uncharacterized protein</fullName>
    </submittedName>
</protein>
<accession>A0A8B6C3U8</accession>
<gene>
    <name evidence="1" type="ORF">MGAL_10B094388</name>
</gene>
<dbReference type="EMBL" id="UYJE01001098">
    <property type="protein sequence ID" value="VDH99100.1"/>
    <property type="molecule type" value="Genomic_DNA"/>
</dbReference>
<sequence>MLSYTRARECTVSRLKSICPDLNIGLYSLRAGGATAAANSDENERCWKRHGRWISDTAKDGHVADSLDHRLQVTK</sequence>
<name>A0A8B6C3U8_MYTGA</name>
<dbReference type="AlphaFoldDB" id="A0A8B6C3U8"/>
<keyword evidence="2" id="KW-1185">Reference proteome</keyword>
<proteinExistence type="predicted"/>
<dbReference type="Proteomes" id="UP000596742">
    <property type="component" value="Unassembled WGS sequence"/>
</dbReference>
<evidence type="ECO:0000313" key="1">
    <source>
        <dbReference type="EMBL" id="VDH99100.1"/>
    </source>
</evidence>